<dbReference type="InterPro" id="IPR001752">
    <property type="entry name" value="Kinesin_motor_dom"/>
</dbReference>
<evidence type="ECO:0000256" key="3">
    <source>
        <dbReference type="ARBA" id="ARBA00022840"/>
    </source>
</evidence>
<dbReference type="SMART" id="SM00129">
    <property type="entry name" value="KISc"/>
    <property type="match status" value="1"/>
</dbReference>
<keyword evidence="8" id="KW-1185">Reference proteome</keyword>
<dbReference type="AlphaFoldDB" id="A0AAV4IUH3"/>
<reference evidence="7 8" key="1">
    <citation type="journal article" date="2021" name="Elife">
        <title>Chloroplast acquisition without the gene transfer in kleptoplastic sea slugs, Plakobranchus ocellatus.</title>
        <authorList>
            <person name="Maeda T."/>
            <person name="Takahashi S."/>
            <person name="Yoshida T."/>
            <person name="Shimamura S."/>
            <person name="Takaki Y."/>
            <person name="Nagai Y."/>
            <person name="Toyoda A."/>
            <person name="Suzuki Y."/>
            <person name="Arimoto A."/>
            <person name="Ishii H."/>
            <person name="Satoh N."/>
            <person name="Nishiyama T."/>
            <person name="Hasebe M."/>
            <person name="Maruyama T."/>
            <person name="Minagawa J."/>
            <person name="Obokata J."/>
            <person name="Shigenobu S."/>
        </authorList>
    </citation>
    <scope>NUCLEOTIDE SEQUENCE [LARGE SCALE GENOMIC DNA]</scope>
</reference>
<keyword evidence="4" id="KW-0206">Cytoskeleton</keyword>
<dbReference type="Proteomes" id="UP000762676">
    <property type="component" value="Unassembled WGS sequence"/>
</dbReference>
<accession>A0AAV4IUH3</accession>
<comment type="subcellular location">
    <subcellularLocation>
        <location evidence="1">Cytoplasm</location>
        <location evidence="1">Cytoskeleton</location>
    </subcellularLocation>
</comment>
<dbReference type="GO" id="GO:0007052">
    <property type="term" value="P:mitotic spindle organization"/>
    <property type="evidence" value="ECO:0007669"/>
    <property type="project" value="TreeGrafter"/>
</dbReference>
<evidence type="ECO:0000313" key="7">
    <source>
        <dbReference type="EMBL" id="GFS13438.1"/>
    </source>
</evidence>
<dbReference type="GO" id="GO:0007018">
    <property type="term" value="P:microtubule-based movement"/>
    <property type="evidence" value="ECO:0007669"/>
    <property type="project" value="InterPro"/>
</dbReference>
<feature type="domain" description="Kinesin motor" evidence="6">
    <location>
        <begin position="52"/>
        <end position="165"/>
    </location>
</feature>
<dbReference type="GO" id="GO:0051231">
    <property type="term" value="P:spindle elongation"/>
    <property type="evidence" value="ECO:0007669"/>
    <property type="project" value="TreeGrafter"/>
</dbReference>
<proteinExistence type="inferred from homology"/>
<dbReference type="Pfam" id="PF00225">
    <property type="entry name" value="Kinesin"/>
    <property type="match status" value="1"/>
</dbReference>
<dbReference type="GO" id="GO:0008017">
    <property type="term" value="F:microtubule binding"/>
    <property type="evidence" value="ECO:0007669"/>
    <property type="project" value="InterPro"/>
</dbReference>
<gene>
    <name evidence="7" type="ORF">ElyMa_003136700</name>
</gene>
<dbReference type="PANTHER" id="PTHR47969:SF33">
    <property type="entry name" value="KINESIN-LIKE PROTEIN"/>
    <property type="match status" value="1"/>
</dbReference>
<comment type="similarity">
    <text evidence="5">Belongs to the TRAFAC class myosin-kinesin ATPase superfamily. Kinesin family.</text>
</comment>
<evidence type="ECO:0000256" key="1">
    <source>
        <dbReference type="ARBA" id="ARBA00004245"/>
    </source>
</evidence>
<dbReference type="InterPro" id="IPR027640">
    <property type="entry name" value="Kinesin-like_fam"/>
</dbReference>
<dbReference type="PANTHER" id="PTHR47969">
    <property type="entry name" value="CHROMOSOME-ASSOCIATED KINESIN KIF4A-RELATED"/>
    <property type="match status" value="1"/>
</dbReference>
<evidence type="ECO:0000313" key="8">
    <source>
        <dbReference type="Proteomes" id="UP000762676"/>
    </source>
</evidence>
<dbReference type="PROSITE" id="PS50067">
    <property type="entry name" value="KINESIN_MOTOR_2"/>
    <property type="match status" value="1"/>
</dbReference>
<dbReference type="EMBL" id="BMAT01006481">
    <property type="protein sequence ID" value="GFS13438.1"/>
    <property type="molecule type" value="Genomic_DNA"/>
</dbReference>
<dbReference type="GO" id="GO:0005524">
    <property type="term" value="F:ATP binding"/>
    <property type="evidence" value="ECO:0007669"/>
    <property type="project" value="UniProtKB-UniRule"/>
</dbReference>
<comment type="caution">
    <text evidence="7">The sequence shown here is derived from an EMBL/GenBank/DDBJ whole genome shotgun (WGS) entry which is preliminary data.</text>
</comment>
<keyword evidence="5" id="KW-0505">Motor protein</keyword>
<dbReference type="InterPro" id="IPR027417">
    <property type="entry name" value="P-loop_NTPase"/>
</dbReference>
<keyword evidence="2 5" id="KW-0547">Nucleotide-binding</keyword>
<evidence type="ECO:0000256" key="2">
    <source>
        <dbReference type="ARBA" id="ARBA00022741"/>
    </source>
</evidence>
<protein>
    <submittedName>
        <fullName evidence="7">Kinesin-like protein</fullName>
    </submittedName>
</protein>
<name>A0AAV4IUH3_9GAST</name>
<dbReference type="GO" id="GO:0005875">
    <property type="term" value="C:microtubule associated complex"/>
    <property type="evidence" value="ECO:0007669"/>
    <property type="project" value="TreeGrafter"/>
</dbReference>
<dbReference type="Gene3D" id="3.40.850.10">
    <property type="entry name" value="Kinesin motor domain"/>
    <property type="match status" value="1"/>
</dbReference>
<dbReference type="InterPro" id="IPR036961">
    <property type="entry name" value="Kinesin_motor_dom_sf"/>
</dbReference>
<dbReference type="GO" id="GO:0003777">
    <property type="term" value="F:microtubule motor activity"/>
    <property type="evidence" value="ECO:0007669"/>
    <property type="project" value="InterPro"/>
</dbReference>
<dbReference type="SUPFAM" id="SSF52540">
    <property type="entry name" value="P-loop containing nucleoside triphosphate hydrolases"/>
    <property type="match status" value="1"/>
</dbReference>
<evidence type="ECO:0000256" key="4">
    <source>
        <dbReference type="ARBA" id="ARBA00023212"/>
    </source>
</evidence>
<evidence type="ECO:0000259" key="6">
    <source>
        <dbReference type="PROSITE" id="PS50067"/>
    </source>
</evidence>
<keyword evidence="3 5" id="KW-0067">ATP-binding</keyword>
<feature type="binding site" evidence="5">
    <location>
        <begin position="134"/>
        <end position="141"/>
    </location>
    <ligand>
        <name>ATP</name>
        <dbReference type="ChEBI" id="CHEBI:30616"/>
    </ligand>
</feature>
<evidence type="ECO:0000256" key="5">
    <source>
        <dbReference type="PROSITE-ProRule" id="PRU00283"/>
    </source>
</evidence>
<sequence length="165" mass="18056">MALVFSPIRVRKFLPVDLDSDSDEENCHVPSYFGSSTTLSSNTDNSDEAEDNFNVVLRVRPPNAQERNRRDQFAVDFPGDGQVSVNNQGTVRSFQFNVVLEPDAAQEDVFESSGMKKLIESAIMGYTCTAFAFGQTGSGKTHTMTGPPAQNVFQVPLTKAISHST</sequence>
<organism evidence="7 8">
    <name type="scientific">Elysia marginata</name>
    <dbReference type="NCBI Taxonomy" id="1093978"/>
    <lineage>
        <taxon>Eukaryota</taxon>
        <taxon>Metazoa</taxon>
        <taxon>Spiralia</taxon>
        <taxon>Lophotrochozoa</taxon>
        <taxon>Mollusca</taxon>
        <taxon>Gastropoda</taxon>
        <taxon>Heterobranchia</taxon>
        <taxon>Euthyneura</taxon>
        <taxon>Panpulmonata</taxon>
        <taxon>Sacoglossa</taxon>
        <taxon>Placobranchoidea</taxon>
        <taxon>Plakobranchidae</taxon>
        <taxon>Elysia</taxon>
    </lineage>
</organism>
<keyword evidence="4" id="KW-0963">Cytoplasm</keyword>